<organism evidence="8 9">
    <name type="scientific">Aspergillus sclerotialis</name>
    <dbReference type="NCBI Taxonomy" id="2070753"/>
    <lineage>
        <taxon>Eukaryota</taxon>
        <taxon>Fungi</taxon>
        <taxon>Dikarya</taxon>
        <taxon>Ascomycota</taxon>
        <taxon>Pezizomycotina</taxon>
        <taxon>Eurotiomycetes</taxon>
        <taxon>Eurotiomycetidae</taxon>
        <taxon>Eurotiales</taxon>
        <taxon>Aspergillaceae</taxon>
        <taxon>Aspergillus</taxon>
        <taxon>Aspergillus subgen. Polypaecilum</taxon>
    </lineage>
</organism>
<feature type="transmembrane region" description="Helical" evidence="6">
    <location>
        <begin position="534"/>
        <end position="552"/>
    </location>
</feature>
<gene>
    <name evidence="8" type="ORF">PHISCL_09546</name>
</gene>
<feature type="transmembrane region" description="Helical" evidence="6">
    <location>
        <begin position="506"/>
        <end position="528"/>
    </location>
</feature>
<accession>A0A3A2Z614</accession>
<dbReference type="Proteomes" id="UP000266188">
    <property type="component" value="Unassembled WGS sequence"/>
</dbReference>
<evidence type="ECO:0000256" key="2">
    <source>
        <dbReference type="ARBA" id="ARBA00022692"/>
    </source>
</evidence>
<dbReference type="OrthoDB" id="433512at2759"/>
<name>A0A3A2Z614_9EURO</name>
<sequence length="682" mass="76475">MSVEKRDELQELPMSSLPDKMTDYSQHGLNVEMDAHEEAAVNALIRPDDIYSPEGIYWADLPLFERIRYVSSYDSKEARRELGLIGRMLKADPLSPIGYYFKNMVLPGAGLGLEGYNISVYSVTSKELRLTADSYVLFSIGNLKPLFEATFPDCWDDETVCNANWVDAIDYLEVIGIIVGQLLVGVLGDWIGRRFGLIQDAVVMTLGLVMLTAAWGLTMNGWVICYAWSLFIYGIGVGGEYPMTATSGMENAIGSGKVSTKEDRLHRGRKVTSAFLMQGWGQFLNQAILIILLLIFHSGGNPPYTALSTQWTYRVSFGIPAVGTMWLVYYRFYHMKAASKQLVASKQKESVTGYDSESLKLILNHFGFRLLATAGGWFCNDVFFYGNKLFQDEFISALAPSASAEVMTSWLWNLVNVGVSLTGYYLASFLIDNKMYGRKWMQIIGFALDFILFMIPAWNYKYYTSAGIRSFQALYFLSSFFNQFGPNSVTFLVAAEVFPTPIRATAHGISAAVGKLGALLASILYNYVTTEQKFMILPWFGLGGMVLTVLFLPDTTGLDLKEQERRWTYIRQGREHEYHGVAVHPRHLSLWERVRGKGKYYDPHLDYKQKIEDARAEWEAAMARRACEQDGDGIDSDDTLLDGHLHSYFYRTSPKSGGLENDNAVKAESVVLPPASQDGGGK</sequence>
<feature type="transmembrane region" description="Helical" evidence="6">
    <location>
        <begin position="311"/>
        <end position="330"/>
    </location>
</feature>
<dbReference type="InterPro" id="IPR036259">
    <property type="entry name" value="MFS_trans_sf"/>
</dbReference>
<feature type="transmembrane region" description="Helical" evidence="6">
    <location>
        <begin position="472"/>
        <end position="494"/>
    </location>
</feature>
<keyword evidence="9" id="KW-1185">Reference proteome</keyword>
<dbReference type="PROSITE" id="PS50850">
    <property type="entry name" value="MFS"/>
    <property type="match status" value="1"/>
</dbReference>
<evidence type="ECO:0000313" key="9">
    <source>
        <dbReference type="Proteomes" id="UP000266188"/>
    </source>
</evidence>
<dbReference type="GO" id="GO:0022857">
    <property type="term" value="F:transmembrane transporter activity"/>
    <property type="evidence" value="ECO:0007669"/>
    <property type="project" value="InterPro"/>
</dbReference>
<dbReference type="SUPFAM" id="SSF103473">
    <property type="entry name" value="MFS general substrate transporter"/>
    <property type="match status" value="1"/>
</dbReference>
<evidence type="ECO:0000313" key="8">
    <source>
        <dbReference type="EMBL" id="RJE18120.1"/>
    </source>
</evidence>
<evidence type="ECO:0000259" key="7">
    <source>
        <dbReference type="PROSITE" id="PS50850"/>
    </source>
</evidence>
<evidence type="ECO:0000256" key="6">
    <source>
        <dbReference type="SAM" id="Phobius"/>
    </source>
</evidence>
<comment type="caution">
    <text evidence="8">The sequence shown here is derived from an EMBL/GenBank/DDBJ whole genome shotgun (WGS) entry which is preliminary data.</text>
</comment>
<keyword evidence="2 6" id="KW-0812">Transmembrane</keyword>
<feature type="domain" description="Major facilitator superfamily (MFS) profile" evidence="7">
    <location>
        <begin position="103"/>
        <end position="556"/>
    </location>
</feature>
<dbReference type="AlphaFoldDB" id="A0A3A2Z614"/>
<feature type="transmembrane region" description="Helical" evidence="6">
    <location>
        <begin position="171"/>
        <end position="190"/>
    </location>
</feature>
<evidence type="ECO:0000256" key="5">
    <source>
        <dbReference type="SAM" id="MobiDB-lite"/>
    </source>
</evidence>
<dbReference type="InterPro" id="IPR020846">
    <property type="entry name" value="MFS_dom"/>
</dbReference>
<proteinExistence type="predicted"/>
<dbReference type="Pfam" id="PF00083">
    <property type="entry name" value="Sugar_tr"/>
    <property type="match status" value="2"/>
</dbReference>
<feature type="transmembrane region" description="Helical" evidence="6">
    <location>
        <begin position="443"/>
        <end position="460"/>
    </location>
</feature>
<dbReference type="GO" id="GO:0016020">
    <property type="term" value="C:membrane"/>
    <property type="evidence" value="ECO:0007669"/>
    <property type="project" value="UniProtKB-SubCell"/>
</dbReference>
<comment type="subcellular location">
    <subcellularLocation>
        <location evidence="1">Membrane</location>
        <topology evidence="1">Multi-pass membrane protein</topology>
    </subcellularLocation>
</comment>
<feature type="transmembrane region" description="Helical" evidence="6">
    <location>
        <begin position="410"/>
        <end position="431"/>
    </location>
</feature>
<evidence type="ECO:0000256" key="3">
    <source>
        <dbReference type="ARBA" id="ARBA00022989"/>
    </source>
</evidence>
<reference evidence="9" key="1">
    <citation type="submission" date="2017-02" db="EMBL/GenBank/DDBJ databases">
        <authorList>
            <person name="Tafer H."/>
            <person name="Lopandic K."/>
        </authorList>
    </citation>
    <scope>NUCLEOTIDE SEQUENCE [LARGE SCALE GENOMIC DNA]</scope>
    <source>
        <strain evidence="9">CBS 366.77</strain>
    </source>
</reference>
<dbReference type="InterPro" id="IPR005828">
    <property type="entry name" value="MFS_sugar_transport-like"/>
</dbReference>
<evidence type="ECO:0000256" key="4">
    <source>
        <dbReference type="ARBA" id="ARBA00023136"/>
    </source>
</evidence>
<feature type="region of interest" description="Disordered" evidence="5">
    <location>
        <begin position="652"/>
        <end position="682"/>
    </location>
</feature>
<keyword evidence="3 6" id="KW-1133">Transmembrane helix</keyword>
<protein>
    <submittedName>
        <fullName evidence="8">MFS phosphate transporter</fullName>
    </submittedName>
</protein>
<evidence type="ECO:0000256" key="1">
    <source>
        <dbReference type="ARBA" id="ARBA00004141"/>
    </source>
</evidence>
<dbReference type="PANTHER" id="PTHR24064">
    <property type="entry name" value="SOLUTE CARRIER FAMILY 22 MEMBER"/>
    <property type="match status" value="1"/>
</dbReference>
<dbReference type="Gene3D" id="1.20.1250.20">
    <property type="entry name" value="MFS general substrate transporter like domains"/>
    <property type="match status" value="1"/>
</dbReference>
<keyword evidence="4 6" id="KW-0472">Membrane</keyword>
<feature type="transmembrane region" description="Helical" evidence="6">
    <location>
        <begin position="197"/>
        <end position="215"/>
    </location>
</feature>
<dbReference type="STRING" id="2070753.A0A3A2Z614"/>
<dbReference type="EMBL" id="MVGC01000620">
    <property type="protein sequence ID" value="RJE18120.1"/>
    <property type="molecule type" value="Genomic_DNA"/>
</dbReference>
<feature type="transmembrane region" description="Helical" evidence="6">
    <location>
        <begin position="274"/>
        <end position="299"/>
    </location>
</feature>